<dbReference type="Proteomes" id="UP000826573">
    <property type="component" value="Unassembled WGS sequence"/>
</dbReference>
<dbReference type="AlphaFoldDB" id="A0A9P8HPA7"/>
<dbReference type="CDD" id="cd12148">
    <property type="entry name" value="fungal_TF_MHR"/>
    <property type="match status" value="1"/>
</dbReference>
<gene>
    <name evidence="1" type="ORF">TsFJ059_003681</name>
</gene>
<feature type="non-terminal residue" evidence="1">
    <location>
        <position position="140"/>
    </location>
</feature>
<protein>
    <submittedName>
        <fullName evidence="1">Uncharacterized protein</fullName>
    </submittedName>
</protein>
<sequence length="140" mass="15656">VLAMTFGRPTMTSHKWTVQLPALIDDEYLTEVNHHSSSSGVQPATVTPRIGCFVYTLKLFSIMDDILSAFYNVPDGMESTNKSSERQLPDLDFTSMVELDRRLNEFEAALPAWLTPSGCETTPDKTQRDCNALQVNVLRA</sequence>
<evidence type="ECO:0000313" key="2">
    <source>
        <dbReference type="Proteomes" id="UP000826573"/>
    </source>
</evidence>
<keyword evidence="2" id="KW-1185">Reference proteome</keyword>
<evidence type="ECO:0000313" key="1">
    <source>
        <dbReference type="EMBL" id="KAH0528869.1"/>
    </source>
</evidence>
<comment type="caution">
    <text evidence="1">The sequence shown here is derived from an EMBL/GenBank/DDBJ whole genome shotgun (WGS) entry which is preliminary data.</text>
</comment>
<proteinExistence type="predicted"/>
<dbReference type="EMBL" id="JAIMJC010000003">
    <property type="protein sequence ID" value="KAH0528869.1"/>
    <property type="molecule type" value="Genomic_DNA"/>
</dbReference>
<name>A0A9P8HPA7_9HYPO</name>
<reference evidence="1 2" key="1">
    <citation type="submission" date="2021-08" db="EMBL/GenBank/DDBJ databases">
        <title>The highly contiguous genome resource for Trichoderma semiorbis FJ059, a fungal antagonistic to plant pathogens.</title>
        <authorList>
            <person name="Liu T."/>
        </authorList>
    </citation>
    <scope>NUCLEOTIDE SEQUENCE [LARGE SCALE GENOMIC DNA]</scope>
    <source>
        <strain evidence="1 2">FJ059</strain>
    </source>
</reference>
<feature type="non-terminal residue" evidence="1">
    <location>
        <position position="1"/>
    </location>
</feature>
<organism evidence="1 2">
    <name type="scientific">Trichoderma semiorbis</name>
    <dbReference type="NCBI Taxonomy" id="1491008"/>
    <lineage>
        <taxon>Eukaryota</taxon>
        <taxon>Fungi</taxon>
        <taxon>Dikarya</taxon>
        <taxon>Ascomycota</taxon>
        <taxon>Pezizomycotina</taxon>
        <taxon>Sordariomycetes</taxon>
        <taxon>Hypocreomycetidae</taxon>
        <taxon>Hypocreales</taxon>
        <taxon>Hypocreaceae</taxon>
        <taxon>Trichoderma</taxon>
    </lineage>
</organism>
<accession>A0A9P8HPA7</accession>